<gene>
    <name evidence="2" type="ordered locus">Acav_4616</name>
</gene>
<reference evidence="2" key="1">
    <citation type="submission" date="2011-02" db="EMBL/GenBank/DDBJ databases">
        <title>Complete sequence of Acidovorax avenae subsp. avenae ATCC 19860.</title>
        <authorList>
            <consortium name="US DOE Joint Genome Institute"/>
            <person name="Lucas S."/>
            <person name="Copeland A."/>
            <person name="Lapidus A."/>
            <person name="Cheng J.-F."/>
            <person name="Goodwin L."/>
            <person name="Pitluck S."/>
            <person name="Chertkov O."/>
            <person name="Held B."/>
            <person name="Detter J.C."/>
            <person name="Han C."/>
            <person name="Tapia R."/>
            <person name="Land M."/>
            <person name="Hauser L."/>
            <person name="Kyrpides N."/>
            <person name="Ivanova N."/>
            <person name="Ovchinnikova G."/>
            <person name="Pagani I."/>
            <person name="Gordon S."/>
            <person name="Woyke T."/>
        </authorList>
    </citation>
    <scope>NUCLEOTIDE SEQUENCE</scope>
    <source>
        <strain evidence="2">ATCC 19860</strain>
    </source>
</reference>
<feature type="transmembrane region" description="Helical" evidence="1">
    <location>
        <begin position="76"/>
        <end position="95"/>
    </location>
</feature>
<organism evidence="2 3">
    <name type="scientific">Paracidovorax avenae (strain ATCC 19860 / DSM 7227 / CCUG 15838 / JCM 20985 / LMG 2117 / NCPPB 1011)</name>
    <name type="common">Acidovorax avenae</name>
    <dbReference type="NCBI Taxonomy" id="643561"/>
    <lineage>
        <taxon>Bacteria</taxon>
        <taxon>Pseudomonadati</taxon>
        <taxon>Pseudomonadota</taxon>
        <taxon>Betaproteobacteria</taxon>
        <taxon>Burkholderiales</taxon>
        <taxon>Comamonadaceae</taxon>
        <taxon>Paracidovorax</taxon>
    </lineage>
</organism>
<dbReference type="EMBL" id="CP002521">
    <property type="protein sequence ID" value="ADX48496.1"/>
    <property type="molecule type" value="Genomic_DNA"/>
</dbReference>
<dbReference type="RefSeq" id="WP_013596958.1">
    <property type="nucleotide sequence ID" value="NC_015138.1"/>
</dbReference>
<feature type="transmembrane region" description="Helical" evidence="1">
    <location>
        <begin position="12"/>
        <end position="33"/>
    </location>
</feature>
<dbReference type="AlphaFoldDB" id="F0QB01"/>
<proteinExistence type="predicted"/>
<keyword evidence="1" id="KW-0812">Transmembrane</keyword>
<accession>F0QB01</accession>
<evidence type="ECO:0000256" key="1">
    <source>
        <dbReference type="SAM" id="Phobius"/>
    </source>
</evidence>
<sequence length="251" mass="28474">MRFYISKIRAFFVHFIISIVIVSVISAVAFVFFYPFPYIFISGGAGLFLFAALGVVLGPLLTFVFFNPKKNRKEKILDFSVVACLQVCAIAYGIFSAYEARPIHVVFEYDRFRVIHANDIPEELILLAPKDIIAIPKMGITWLALRPLSSLESFNFTMQALDGVAVSAQTQLWIPYEQGLPEILKEAKLLKQLINKFPDRKDEILDTAVREGLDVERVKYLPIQGRKNITWTVFLNAQTGQPLGYLNLDSF</sequence>
<dbReference type="KEGG" id="aaa:Acav_4616"/>
<keyword evidence="1" id="KW-0472">Membrane</keyword>
<evidence type="ECO:0000313" key="3">
    <source>
        <dbReference type="Proteomes" id="UP000002482"/>
    </source>
</evidence>
<keyword evidence="3" id="KW-1185">Reference proteome</keyword>
<feature type="transmembrane region" description="Helical" evidence="1">
    <location>
        <begin position="39"/>
        <end position="64"/>
    </location>
</feature>
<keyword evidence="1" id="KW-1133">Transmembrane helix</keyword>
<dbReference type="HOGENOM" id="CLU_091377_0_0_4"/>
<dbReference type="Proteomes" id="UP000002482">
    <property type="component" value="Chromosome"/>
</dbReference>
<evidence type="ECO:0000313" key="2">
    <source>
        <dbReference type="EMBL" id="ADX48496.1"/>
    </source>
</evidence>
<name>F0QB01_PARA1</name>
<protein>
    <submittedName>
        <fullName evidence="2">Fimbrial assembly protein, FimB</fullName>
    </submittedName>
</protein>
<dbReference type="OrthoDB" id="8613597at2"/>
<dbReference type="GeneID" id="43402288"/>